<accession>A0A291LWH7</accession>
<dbReference type="PANTHER" id="PTHR34512">
    <property type="entry name" value="CELL SURFACE PROTEIN"/>
    <property type="match status" value="1"/>
</dbReference>
<sequence>MKALSLIASVALVALTAACERELILPGERETVRGALSGVVEEGVAPADAQISRAIALPGTVNLGEWTHRNGSVSHKTGHLALRSGTLARQWSVKIGEGDKRKQKITADPIFAAGRIYTIDSAATVVATAPNGARLWSHSLVPGASRGPVISGGGLAYGNGLVFASSGYGEVTALDPATGGVVWEQDFDAPVAGTPTVADGMVYVVSRDNRAFAINATTGRLEWQMPGIPTTSVMVGGSAPAVSSDSVIFPLGTSEIVTALKQSGIRRWGAQIAGERRGRAYADITDITGDPVIDGTTVYVGTQGGRTAAFDVASGTRKWTALEGAYSPVWPVAGSVFLVSDEAHLVRLDAATGATIWSVELPYYKKSKIKRRKAVFAHYGPILAGGRLLVASDDGLIRSFDPATGALTSTTELPGGASSNPIVVNGTLYIVSGNGQLNAFR</sequence>
<dbReference type="OrthoDB" id="5290752at2"/>
<protein>
    <submittedName>
        <fullName evidence="2">Quinoprotein</fullName>
    </submittedName>
</protein>
<dbReference type="Pfam" id="PF13360">
    <property type="entry name" value="PQQ_2"/>
    <property type="match status" value="2"/>
</dbReference>
<feature type="domain" description="Pyrrolo-quinoline quinone repeat" evidence="1">
    <location>
        <begin position="123"/>
        <end position="358"/>
    </location>
</feature>
<dbReference type="AlphaFoldDB" id="A0A291LWH7"/>
<dbReference type="InterPro" id="IPR018391">
    <property type="entry name" value="PQQ_b-propeller_rpt"/>
</dbReference>
<dbReference type="EMBL" id="CP021404">
    <property type="protein sequence ID" value="ATI41093.1"/>
    <property type="molecule type" value="Genomic_DNA"/>
</dbReference>
<dbReference type="Gene3D" id="2.130.10.10">
    <property type="entry name" value="YVTN repeat-like/Quinoprotein amine dehydrogenase"/>
    <property type="match status" value="1"/>
</dbReference>
<gene>
    <name evidence="2" type="ORF">CBW24_03130</name>
</gene>
<dbReference type="SUPFAM" id="SSF50998">
    <property type="entry name" value="Quinoprotein alcohol dehydrogenase-like"/>
    <property type="match status" value="1"/>
</dbReference>
<name>A0A291LWH7_9RHOB</name>
<dbReference type="InterPro" id="IPR015943">
    <property type="entry name" value="WD40/YVTN_repeat-like_dom_sf"/>
</dbReference>
<dbReference type="InterPro" id="IPR002372">
    <property type="entry name" value="PQQ_rpt_dom"/>
</dbReference>
<organism evidence="2 3">
    <name type="scientific">Pacificitalea manganoxidans</name>
    <dbReference type="NCBI Taxonomy" id="1411902"/>
    <lineage>
        <taxon>Bacteria</taxon>
        <taxon>Pseudomonadati</taxon>
        <taxon>Pseudomonadota</taxon>
        <taxon>Alphaproteobacteria</taxon>
        <taxon>Rhodobacterales</taxon>
        <taxon>Paracoccaceae</taxon>
        <taxon>Pacificitalea</taxon>
    </lineage>
</organism>
<dbReference type="PROSITE" id="PS51257">
    <property type="entry name" value="PROKAR_LIPOPROTEIN"/>
    <property type="match status" value="1"/>
</dbReference>
<dbReference type="Proteomes" id="UP000219050">
    <property type="component" value="Chromosome"/>
</dbReference>
<proteinExistence type="predicted"/>
<feature type="domain" description="Pyrrolo-quinoline quinone repeat" evidence="1">
    <location>
        <begin position="381"/>
        <end position="440"/>
    </location>
</feature>
<dbReference type="RefSeq" id="WP_088662315.1">
    <property type="nucleotide sequence ID" value="NZ_CP021404.1"/>
</dbReference>
<dbReference type="PANTHER" id="PTHR34512:SF30">
    <property type="entry name" value="OUTER MEMBRANE PROTEIN ASSEMBLY FACTOR BAMB"/>
    <property type="match status" value="1"/>
</dbReference>
<evidence type="ECO:0000313" key="3">
    <source>
        <dbReference type="Proteomes" id="UP000219050"/>
    </source>
</evidence>
<reference evidence="2 3" key="1">
    <citation type="submission" date="2017-05" db="EMBL/GenBank/DDBJ databases">
        <title>Comparative genomic and metabolic analysis of manganese-oxidizing mechanisms in Celeribater manganoxidans DY25T: its adaption to the environment of polymetallic nodule.</title>
        <authorList>
            <person name="Wang X."/>
        </authorList>
    </citation>
    <scope>NUCLEOTIDE SEQUENCE [LARGE SCALE GENOMIC DNA]</scope>
    <source>
        <strain evidence="2 3">DY25</strain>
    </source>
</reference>
<evidence type="ECO:0000259" key="1">
    <source>
        <dbReference type="Pfam" id="PF13360"/>
    </source>
</evidence>
<dbReference type="InterPro" id="IPR011047">
    <property type="entry name" value="Quinoprotein_ADH-like_sf"/>
</dbReference>
<keyword evidence="3" id="KW-1185">Reference proteome</keyword>
<dbReference type="KEGG" id="cmag:CBW24_03130"/>
<evidence type="ECO:0000313" key="2">
    <source>
        <dbReference type="EMBL" id="ATI41093.1"/>
    </source>
</evidence>
<dbReference type="SMART" id="SM00564">
    <property type="entry name" value="PQQ"/>
    <property type="match status" value="5"/>
</dbReference>